<proteinExistence type="predicted"/>
<dbReference type="EMBL" id="SLZZ01000022">
    <property type="protein sequence ID" value="TCS76705.1"/>
    <property type="molecule type" value="Genomic_DNA"/>
</dbReference>
<dbReference type="OrthoDB" id="2064627at2"/>
<evidence type="ECO:0000259" key="1">
    <source>
        <dbReference type="Pfam" id="PF13349"/>
    </source>
</evidence>
<dbReference type="Pfam" id="PF13349">
    <property type="entry name" value="DUF4097"/>
    <property type="match status" value="1"/>
</dbReference>
<keyword evidence="3" id="KW-1185">Reference proteome</keyword>
<gene>
    <name evidence="2" type="ORF">EDD59_1221</name>
</gene>
<comment type="caution">
    <text evidence="2">The sequence shown here is derived from an EMBL/GenBank/DDBJ whole genome shotgun (WGS) entry which is preliminary data.</text>
</comment>
<dbReference type="RefSeq" id="WP_132382692.1">
    <property type="nucleotide sequence ID" value="NZ_SLZZ01000022.1"/>
</dbReference>
<evidence type="ECO:0000313" key="3">
    <source>
        <dbReference type="Proteomes" id="UP000295726"/>
    </source>
</evidence>
<dbReference type="InterPro" id="IPR025164">
    <property type="entry name" value="Toastrack_DUF4097"/>
</dbReference>
<dbReference type="Proteomes" id="UP000295726">
    <property type="component" value="Unassembled WGS sequence"/>
</dbReference>
<dbReference type="AlphaFoldDB" id="A0A4R3K2Q6"/>
<reference evidence="2 3" key="1">
    <citation type="submission" date="2019-03" db="EMBL/GenBank/DDBJ databases">
        <title>Genomic Encyclopedia of Type Strains, Phase IV (KMG-IV): sequencing the most valuable type-strain genomes for metagenomic binning, comparative biology and taxonomic classification.</title>
        <authorList>
            <person name="Goeker M."/>
        </authorList>
    </citation>
    <scope>NUCLEOTIDE SEQUENCE [LARGE SCALE GENOMIC DNA]</scope>
    <source>
        <strain evidence="2 3">DSM 29489</strain>
    </source>
</reference>
<name>A0A4R3K2Q6_9FIRM</name>
<accession>A0A4R3K2Q6</accession>
<sequence>MTENKSSYYANVTERNESIHISEGGKPFFKGGFSRYIEVYLPKSYHENLTVTSTNGDIDFSDMSIDSSMLRIDNSSGNVTLDNAVGSDSGVVGNNPTVTVKVETNNGDIEVTQ</sequence>
<feature type="domain" description="DUF4097" evidence="1">
    <location>
        <begin position="16"/>
        <end position="113"/>
    </location>
</feature>
<protein>
    <submittedName>
        <fullName evidence="2">Putative adhesin</fullName>
    </submittedName>
</protein>
<organism evidence="2 3">
    <name type="scientific">Muricomes intestini</name>
    <dbReference type="NCBI Taxonomy" id="1796634"/>
    <lineage>
        <taxon>Bacteria</taxon>
        <taxon>Bacillati</taxon>
        <taxon>Bacillota</taxon>
        <taxon>Clostridia</taxon>
        <taxon>Lachnospirales</taxon>
        <taxon>Lachnospiraceae</taxon>
        <taxon>Muricomes</taxon>
    </lineage>
</organism>
<evidence type="ECO:0000313" key="2">
    <source>
        <dbReference type="EMBL" id="TCS76705.1"/>
    </source>
</evidence>